<name>A0A7C2XYE8_9BACT</name>
<organism evidence="1">
    <name type="scientific">Desulfurivibrio alkaliphilus</name>
    <dbReference type="NCBI Taxonomy" id="427923"/>
    <lineage>
        <taxon>Bacteria</taxon>
        <taxon>Pseudomonadati</taxon>
        <taxon>Thermodesulfobacteriota</taxon>
        <taxon>Desulfobulbia</taxon>
        <taxon>Desulfobulbales</taxon>
        <taxon>Desulfobulbaceae</taxon>
        <taxon>Desulfurivibrio</taxon>
    </lineage>
</organism>
<gene>
    <name evidence="1" type="ORF">ENN98_01175</name>
</gene>
<sequence>MTGGAAQSAVTGRLVETMNSGGYTYALVENGSEKIWVAVPEVKIAVGSQVSFLPGMVISGFTSSSLNRTFGRIVFSTGLAGY</sequence>
<dbReference type="EMBL" id="DSDS01000027">
    <property type="protein sequence ID" value="HET97319.1"/>
    <property type="molecule type" value="Genomic_DNA"/>
</dbReference>
<reference evidence="1" key="1">
    <citation type="journal article" date="2020" name="mSystems">
        <title>Genome- and Community-Level Interaction Insights into Carbon Utilization and Element Cycling Functions of Hydrothermarchaeota in Hydrothermal Sediment.</title>
        <authorList>
            <person name="Zhou Z."/>
            <person name="Liu Y."/>
            <person name="Xu W."/>
            <person name="Pan J."/>
            <person name="Luo Z.H."/>
            <person name="Li M."/>
        </authorList>
    </citation>
    <scope>NUCLEOTIDE SEQUENCE [LARGE SCALE GENOMIC DNA]</scope>
    <source>
        <strain evidence="1">SpSt-1224</strain>
    </source>
</reference>
<proteinExistence type="predicted"/>
<dbReference type="Proteomes" id="UP000885986">
    <property type="component" value="Unassembled WGS sequence"/>
</dbReference>
<comment type="caution">
    <text evidence="1">The sequence shown here is derived from an EMBL/GenBank/DDBJ whole genome shotgun (WGS) entry which is preliminary data.</text>
</comment>
<accession>A0A7C2XYE8</accession>
<dbReference type="AlphaFoldDB" id="A0A7C2XYE8"/>
<evidence type="ECO:0000313" key="1">
    <source>
        <dbReference type="EMBL" id="HET97319.1"/>
    </source>
</evidence>
<protein>
    <submittedName>
        <fullName evidence="1">Uncharacterized protein</fullName>
    </submittedName>
</protein>